<evidence type="ECO:0000313" key="2">
    <source>
        <dbReference type="EMBL" id="OQS05452.1"/>
    </source>
</evidence>
<keyword evidence="1" id="KW-0812">Transmembrane</keyword>
<proteinExistence type="predicted"/>
<organism evidence="2 3">
    <name type="scientific">Thraustotheca clavata</name>
    <dbReference type="NCBI Taxonomy" id="74557"/>
    <lineage>
        <taxon>Eukaryota</taxon>
        <taxon>Sar</taxon>
        <taxon>Stramenopiles</taxon>
        <taxon>Oomycota</taxon>
        <taxon>Saprolegniomycetes</taxon>
        <taxon>Saprolegniales</taxon>
        <taxon>Achlyaceae</taxon>
        <taxon>Thraustotheca</taxon>
    </lineage>
</organism>
<keyword evidence="1" id="KW-1133">Transmembrane helix</keyword>
<dbReference type="Proteomes" id="UP000243217">
    <property type="component" value="Unassembled WGS sequence"/>
</dbReference>
<protein>
    <recommendedName>
        <fullName evidence="4">Ion transport domain-containing protein</fullName>
    </recommendedName>
</protein>
<feature type="transmembrane region" description="Helical" evidence="1">
    <location>
        <begin position="49"/>
        <end position="69"/>
    </location>
</feature>
<evidence type="ECO:0000256" key="1">
    <source>
        <dbReference type="SAM" id="Phobius"/>
    </source>
</evidence>
<dbReference type="STRING" id="74557.A0A1W0A5A1"/>
<feature type="transmembrane region" description="Helical" evidence="1">
    <location>
        <begin position="18"/>
        <end position="37"/>
    </location>
</feature>
<dbReference type="OrthoDB" id="416585at2759"/>
<name>A0A1W0A5A1_9STRA</name>
<keyword evidence="1" id="KW-0472">Membrane</keyword>
<evidence type="ECO:0008006" key="4">
    <source>
        <dbReference type="Google" id="ProtNLM"/>
    </source>
</evidence>
<sequence>MTPLTFGIHILHQKHARIVELCFLAIIILNDILFIMALKKQFWGRRDRISILAFSILSVFNIVILENFYKQTTVKLDFVRSLYWKMYKVLARVQHIIKSSWQMLILLTTTNFPDVMMPAYNNSR</sequence>
<evidence type="ECO:0000313" key="3">
    <source>
        <dbReference type="Proteomes" id="UP000243217"/>
    </source>
</evidence>
<keyword evidence="3" id="KW-1185">Reference proteome</keyword>
<accession>A0A1W0A5A1</accession>
<comment type="caution">
    <text evidence="2">The sequence shown here is derived from an EMBL/GenBank/DDBJ whole genome shotgun (WGS) entry which is preliminary data.</text>
</comment>
<dbReference type="AlphaFoldDB" id="A0A1W0A5A1"/>
<reference evidence="2 3" key="1">
    <citation type="journal article" date="2014" name="Genome Biol. Evol.">
        <title>The secreted proteins of Achlya hypogyna and Thraustotheca clavata identify the ancestral oomycete secretome and reveal gene acquisitions by horizontal gene transfer.</title>
        <authorList>
            <person name="Misner I."/>
            <person name="Blouin N."/>
            <person name="Leonard G."/>
            <person name="Richards T.A."/>
            <person name="Lane C.E."/>
        </authorList>
    </citation>
    <scope>NUCLEOTIDE SEQUENCE [LARGE SCALE GENOMIC DNA]</scope>
    <source>
        <strain evidence="2 3">ATCC 34112</strain>
    </source>
</reference>
<dbReference type="EMBL" id="JNBS01000455">
    <property type="protein sequence ID" value="OQS05452.1"/>
    <property type="molecule type" value="Genomic_DNA"/>
</dbReference>
<gene>
    <name evidence="2" type="ORF">THRCLA_20613</name>
</gene>